<dbReference type="SUPFAM" id="SSF56784">
    <property type="entry name" value="HAD-like"/>
    <property type="match status" value="1"/>
</dbReference>
<keyword evidence="3 4" id="KW-0378">Hydrolase</keyword>
<keyword evidence="6" id="KW-1185">Reference proteome</keyword>
<gene>
    <name evidence="5" type="primary">otsB</name>
    <name evidence="5" type="ORF">GCM10022268_34300</name>
</gene>
<accession>A0ABP7ET92</accession>
<evidence type="ECO:0000256" key="2">
    <source>
        <dbReference type="ARBA" id="ARBA00008770"/>
    </source>
</evidence>
<dbReference type="Pfam" id="PF02358">
    <property type="entry name" value="Trehalose_PPase"/>
    <property type="match status" value="1"/>
</dbReference>
<dbReference type="InterPro" id="IPR023214">
    <property type="entry name" value="HAD_sf"/>
</dbReference>
<evidence type="ECO:0000313" key="5">
    <source>
        <dbReference type="EMBL" id="GAA3723244.1"/>
    </source>
</evidence>
<evidence type="ECO:0000256" key="1">
    <source>
        <dbReference type="ARBA" id="ARBA00005199"/>
    </source>
</evidence>
<dbReference type="InterPro" id="IPR006379">
    <property type="entry name" value="HAD-SF_hydro_IIB"/>
</dbReference>
<organism evidence="5 6">
    <name type="scientific">Sphingomonas cynarae</name>
    <dbReference type="NCBI Taxonomy" id="930197"/>
    <lineage>
        <taxon>Bacteria</taxon>
        <taxon>Pseudomonadati</taxon>
        <taxon>Pseudomonadota</taxon>
        <taxon>Alphaproteobacteria</taxon>
        <taxon>Sphingomonadales</taxon>
        <taxon>Sphingomonadaceae</taxon>
        <taxon>Sphingomonas</taxon>
    </lineage>
</organism>
<comment type="catalytic activity">
    <reaction evidence="4">
        <text>alpha,alpha-trehalose 6-phosphate + H2O = alpha,alpha-trehalose + phosphate</text>
        <dbReference type="Rhea" id="RHEA:23420"/>
        <dbReference type="ChEBI" id="CHEBI:15377"/>
        <dbReference type="ChEBI" id="CHEBI:16551"/>
        <dbReference type="ChEBI" id="CHEBI:43474"/>
        <dbReference type="ChEBI" id="CHEBI:58429"/>
        <dbReference type="EC" id="3.1.3.12"/>
    </reaction>
</comment>
<dbReference type="PANTHER" id="PTHR43768">
    <property type="entry name" value="TREHALOSE 6-PHOSPHATE PHOSPHATASE"/>
    <property type="match status" value="1"/>
</dbReference>
<dbReference type="InterPro" id="IPR044651">
    <property type="entry name" value="OTSB-like"/>
</dbReference>
<dbReference type="PANTHER" id="PTHR43768:SF3">
    <property type="entry name" value="TREHALOSE 6-PHOSPHATE PHOSPHATASE"/>
    <property type="match status" value="1"/>
</dbReference>
<comment type="function">
    <text evidence="4">Removes the phosphate from trehalose 6-phosphate to produce free trehalose.</text>
</comment>
<evidence type="ECO:0000256" key="3">
    <source>
        <dbReference type="ARBA" id="ARBA00022801"/>
    </source>
</evidence>
<sequence>MRERAVIGGMDAPDLIAPPLPDPATTALFLDFDGTLVELAARPEAVVVEDALLALIDRLAAAMPGRVAIVSGRSVAQLDGFLGTRGPLLAIAASHGAELRTPANGHSLPGRSPALDAAAAEMAAFATRNDIVFETKSLGAALHYRARPELEAEASAAAAQVAATHGLTFQPGKMMAEVRLPGDKGAGLRALFADETMAGATPWFFGDDVTDEDGFAAAAALGGAGVLIGPARATQARYRLGGVAALRDWLAALLEQAR</sequence>
<comment type="caution">
    <text evidence="5">The sequence shown here is derived from an EMBL/GenBank/DDBJ whole genome shotgun (WGS) entry which is preliminary data.</text>
</comment>
<name>A0ABP7ET92_9SPHN</name>
<protein>
    <recommendedName>
        <fullName evidence="4">Trehalose 6-phosphate phosphatase</fullName>
        <ecNumber evidence="4">3.1.3.12</ecNumber>
    </recommendedName>
</protein>
<evidence type="ECO:0000256" key="4">
    <source>
        <dbReference type="RuleBase" id="RU361117"/>
    </source>
</evidence>
<comment type="pathway">
    <text evidence="1 4">Glycan biosynthesis; trehalose biosynthesis.</text>
</comment>
<comment type="similarity">
    <text evidence="2 4">Belongs to the trehalose phosphatase family.</text>
</comment>
<dbReference type="Gene3D" id="3.40.50.1000">
    <property type="entry name" value="HAD superfamily/HAD-like"/>
    <property type="match status" value="1"/>
</dbReference>
<dbReference type="InterPro" id="IPR003337">
    <property type="entry name" value="Trehalose_PPase"/>
</dbReference>
<comment type="cofactor">
    <cofactor evidence="4">
        <name>Mg(2+)</name>
        <dbReference type="ChEBI" id="CHEBI:18420"/>
    </cofactor>
</comment>
<dbReference type="InterPro" id="IPR036412">
    <property type="entry name" value="HAD-like_sf"/>
</dbReference>
<dbReference type="Gene3D" id="3.30.70.1020">
    <property type="entry name" value="Trehalose-6-phosphate phosphatase related protein, domain 2"/>
    <property type="match status" value="1"/>
</dbReference>
<keyword evidence="4" id="KW-0479">Metal-binding</keyword>
<reference evidence="6" key="1">
    <citation type="journal article" date="2019" name="Int. J. Syst. Evol. Microbiol.">
        <title>The Global Catalogue of Microorganisms (GCM) 10K type strain sequencing project: providing services to taxonomists for standard genome sequencing and annotation.</title>
        <authorList>
            <consortium name="The Broad Institute Genomics Platform"/>
            <consortium name="The Broad Institute Genome Sequencing Center for Infectious Disease"/>
            <person name="Wu L."/>
            <person name="Ma J."/>
        </authorList>
    </citation>
    <scope>NUCLEOTIDE SEQUENCE [LARGE SCALE GENOMIC DNA]</scope>
    <source>
        <strain evidence="6">JCM 17498</strain>
    </source>
</reference>
<proteinExistence type="inferred from homology"/>
<dbReference type="NCBIfam" id="TIGR00685">
    <property type="entry name" value="T6PP"/>
    <property type="match status" value="1"/>
</dbReference>
<dbReference type="EMBL" id="BAABBF010000012">
    <property type="protein sequence ID" value="GAA3723244.1"/>
    <property type="molecule type" value="Genomic_DNA"/>
</dbReference>
<dbReference type="Proteomes" id="UP001500523">
    <property type="component" value="Unassembled WGS sequence"/>
</dbReference>
<keyword evidence="4" id="KW-0460">Magnesium</keyword>
<evidence type="ECO:0000313" key="6">
    <source>
        <dbReference type="Proteomes" id="UP001500523"/>
    </source>
</evidence>
<dbReference type="NCBIfam" id="TIGR01484">
    <property type="entry name" value="HAD-SF-IIB"/>
    <property type="match status" value="1"/>
</dbReference>
<dbReference type="EC" id="3.1.3.12" evidence="4"/>